<evidence type="ECO:0000313" key="1">
    <source>
        <dbReference type="EMBL" id="QWG26017.1"/>
    </source>
</evidence>
<keyword evidence="2" id="KW-1185">Reference proteome</keyword>
<name>A0A975P313_9BRAD</name>
<dbReference type="Proteomes" id="UP000676951">
    <property type="component" value="Chromosome"/>
</dbReference>
<organism evidence="1 2">
    <name type="scientific">Bradyrhizobium sediminis</name>
    <dbReference type="NCBI Taxonomy" id="2840469"/>
    <lineage>
        <taxon>Bacteria</taxon>
        <taxon>Pseudomonadati</taxon>
        <taxon>Pseudomonadota</taxon>
        <taxon>Alphaproteobacteria</taxon>
        <taxon>Hyphomicrobiales</taxon>
        <taxon>Nitrobacteraceae</taxon>
        <taxon>Bradyrhizobium</taxon>
    </lineage>
</organism>
<dbReference type="AlphaFoldDB" id="A0A975P313"/>
<gene>
    <name evidence="1" type="ORF">KMZ93_16015</name>
</gene>
<dbReference type="EMBL" id="CP076136">
    <property type="protein sequence ID" value="QWG26017.1"/>
    <property type="molecule type" value="Genomic_DNA"/>
</dbReference>
<accession>A0A975P313</accession>
<proteinExistence type="predicted"/>
<sequence>MERPTLAAKRDFDLLPRSAEIEVQPAQRSELGALADMANRLVPGVQMTEPDLARYYAFDPGSILTFSRKGKLLGAVAFLYLNDRGHDALILDDINLTHPDLGLLAGASEEVSAIYVWAIAGQGRAMAGLGNVSAHLSQPRLAPADLYAQPSSADGRNLMIAIGFEPVPSYQHELWRYQRPWNRLPINTPAVQPARSFADARH</sequence>
<reference evidence="1 2" key="1">
    <citation type="submission" date="2021-06" db="EMBL/GenBank/DDBJ databases">
        <title>Bradyrhizobium sp. S2-11-4 Genome sequencing.</title>
        <authorList>
            <person name="Jin L."/>
        </authorList>
    </citation>
    <scope>NUCLEOTIDE SEQUENCE [LARGE SCALE GENOMIC DNA]</scope>
    <source>
        <strain evidence="1 2">S2-11-4</strain>
    </source>
</reference>
<protein>
    <submittedName>
        <fullName evidence="1">Uncharacterized protein</fullName>
    </submittedName>
</protein>
<evidence type="ECO:0000313" key="2">
    <source>
        <dbReference type="Proteomes" id="UP000676951"/>
    </source>
</evidence>
<dbReference type="RefSeq" id="WP_215606734.1">
    <property type="nucleotide sequence ID" value="NZ_CP076136.1"/>
</dbReference>